<evidence type="ECO:0000313" key="1">
    <source>
        <dbReference type="EMBL" id="AXI03472.1"/>
    </source>
</evidence>
<dbReference type="InterPro" id="IPR015797">
    <property type="entry name" value="NUDIX_hydrolase-like_dom_sf"/>
</dbReference>
<dbReference type="AlphaFoldDB" id="A0A345P863"/>
<evidence type="ECO:0000313" key="2">
    <source>
        <dbReference type="Proteomes" id="UP000253940"/>
    </source>
</evidence>
<name>A0A345P863_9GAMM</name>
<dbReference type="KEGG" id="mbah:HYN46_11850"/>
<dbReference type="SUPFAM" id="SSF55811">
    <property type="entry name" value="Nudix"/>
    <property type="match status" value="1"/>
</dbReference>
<keyword evidence="2" id="KW-1185">Reference proteome</keyword>
<dbReference type="EMBL" id="CP031222">
    <property type="protein sequence ID" value="AXI03472.1"/>
    <property type="molecule type" value="Genomic_DNA"/>
</dbReference>
<dbReference type="RefSeq" id="WP_114899580.1">
    <property type="nucleotide sequence ID" value="NZ_CP031222.1"/>
</dbReference>
<proteinExistence type="predicted"/>
<organism evidence="1 2">
    <name type="scientific">Aquirhabdus parva</name>
    <dbReference type="NCBI Taxonomy" id="2283318"/>
    <lineage>
        <taxon>Bacteria</taxon>
        <taxon>Pseudomonadati</taxon>
        <taxon>Pseudomonadota</taxon>
        <taxon>Gammaproteobacteria</taxon>
        <taxon>Moraxellales</taxon>
        <taxon>Moraxellaceae</taxon>
        <taxon>Aquirhabdus</taxon>
    </lineage>
</organism>
<protein>
    <recommendedName>
        <fullName evidence="3">Nudix hydrolase domain-containing protein</fullName>
    </recommendedName>
</protein>
<sequence length="243" mass="26766">MKNATPLKTIPTCSPMGVLTLSAEHEAEATQLKNNILSSGGYVERQAICTVQIHPDMACLSYVITDYTAIKTLRKYGMILAAIGSGTLLCCPERQQVILQRRSSLVDTYPHKLAAFGGHFSPDRDSLGYGALIDTLIAELQEEAGINLLTLSANFVNDLPPFYMIHEPDTGAIQFTPLAFALTPDQADRVIGSEEGAIEVFHLVNDIEILMDGNQWSQMGFTCFQTWREQGFPVQKNWKGPTI</sequence>
<reference evidence="1 2" key="1">
    <citation type="submission" date="2018-07" db="EMBL/GenBank/DDBJ databases">
        <title>Genome sequencing of Moraxellaceae gen. HYN0046.</title>
        <authorList>
            <person name="Kim M."/>
            <person name="Yi H."/>
        </authorList>
    </citation>
    <scope>NUCLEOTIDE SEQUENCE [LARGE SCALE GENOMIC DNA]</scope>
    <source>
        <strain evidence="1 2">HYN0046</strain>
    </source>
</reference>
<gene>
    <name evidence="1" type="ORF">HYN46_11850</name>
</gene>
<dbReference type="Gene3D" id="3.90.79.10">
    <property type="entry name" value="Nucleoside Triphosphate Pyrophosphohydrolase"/>
    <property type="match status" value="1"/>
</dbReference>
<evidence type="ECO:0008006" key="3">
    <source>
        <dbReference type="Google" id="ProtNLM"/>
    </source>
</evidence>
<accession>A0A345P863</accession>
<dbReference type="Proteomes" id="UP000253940">
    <property type="component" value="Chromosome"/>
</dbReference>